<dbReference type="GO" id="GO:0005834">
    <property type="term" value="C:heterotrimeric G-protein complex"/>
    <property type="evidence" value="ECO:0007669"/>
    <property type="project" value="TreeGrafter"/>
</dbReference>
<dbReference type="InterPro" id="IPR001019">
    <property type="entry name" value="Gprotein_alpha_su"/>
</dbReference>
<reference evidence="8" key="1">
    <citation type="submission" date="2011-05" db="EMBL/GenBank/DDBJ databases">
        <authorList>
            <person name="Richards S.R."/>
            <person name="Qu J."/>
            <person name="Jiang H."/>
            <person name="Jhangiani S.N."/>
            <person name="Agravi P."/>
            <person name="Goodspeed R."/>
            <person name="Gross S."/>
            <person name="Mandapat C."/>
            <person name="Jackson L."/>
            <person name="Mathew T."/>
            <person name="Pu L."/>
            <person name="Thornton R."/>
            <person name="Saada N."/>
            <person name="Wilczek-Boney K.B."/>
            <person name="Lee S."/>
            <person name="Kovar C."/>
            <person name="Wu Y."/>
            <person name="Scherer S.E."/>
            <person name="Worley K.C."/>
            <person name="Muzny D.M."/>
            <person name="Gibbs R."/>
        </authorList>
    </citation>
    <scope>NUCLEOTIDE SEQUENCE</scope>
    <source>
        <strain evidence="8">Brora</strain>
    </source>
</reference>
<evidence type="ECO:0000256" key="6">
    <source>
        <dbReference type="SAM" id="Phobius"/>
    </source>
</evidence>
<dbReference type="InterPro" id="IPR027417">
    <property type="entry name" value="P-loop_NTPase"/>
</dbReference>
<dbReference type="PANTHER" id="PTHR10218">
    <property type="entry name" value="GTP-BINDING PROTEIN ALPHA SUBUNIT"/>
    <property type="match status" value="1"/>
</dbReference>
<dbReference type="PROSITE" id="PS51882">
    <property type="entry name" value="G_ALPHA"/>
    <property type="match status" value="1"/>
</dbReference>
<dbReference type="EnsemblMetazoa" id="SMAR008352-RA">
    <property type="protein sequence ID" value="SMAR008352-PA"/>
    <property type="gene ID" value="SMAR008352"/>
</dbReference>
<dbReference type="PRINTS" id="PR00318">
    <property type="entry name" value="GPROTEINA"/>
</dbReference>
<dbReference type="PhylomeDB" id="T1J424"/>
<evidence type="ECO:0000256" key="1">
    <source>
        <dbReference type="ARBA" id="ARBA00022723"/>
    </source>
</evidence>
<keyword evidence="6" id="KW-0472">Membrane</keyword>
<dbReference type="EMBL" id="JH431835">
    <property type="status" value="NOT_ANNOTATED_CDS"/>
    <property type="molecule type" value="Genomic_DNA"/>
</dbReference>
<dbReference type="GO" id="GO:0001664">
    <property type="term" value="F:G protein-coupled receptor binding"/>
    <property type="evidence" value="ECO:0007669"/>
    <property type="project" value="TreeGrafter"/>
</dbReference>
<accession>T1J424</accession>
<keyword evidence="1" id="KW-0479">Metal-binding</keyword>
<protein>
    <submittedName>
        <fullName evidence="7">Uncharacterized protein</fullName>
    </submittedName>
</protein>
<feature type="binding site" evidence="5">
    <location>
        <begin position="78"/>
        <end position="82"/>
    </location>
    <ligand>
        <name>GTP</name>
        <dbReference type="ChEBI" id="CHEBI:37565"/>
    </ligand>
</feature>
<keyword evidence="8" id="KW-1185">Reference proteome</keyword>
<evidence type="ECO:0000256" key="2">
    <source>
        <dbReference type="ARBA" id="ARBA00022741"/>
    </source>
</evidence>
<dbReference type="STRING" id="126957.T1J424"/>
<dbReference type="GO" id="GO:0031683">
    <property type="term" value="F:G-protein beta/gamma-subunit complex binding"/>
    <property type="evidence" value="ECO:0007669"/>
    <property type="project" value="InterPro"/>
</dbReference>
<dbReference type="CDD" id="cd00066">
    <property type="entry name" value="G-alpha"/>
    <property type="match status" value="1"/>
</dbReference>
<dbReference type="GO" id="GO:0046872">
    <property type="term" value="F:metal ion binding"/>
    <property type="evidence" value="ECO:0007669"/>
    <property type="project" value="UniProtKB-KW"/>
</dbReference>
<dbReference type="Proteomes" id="UP000014500">
    <property type="component" value="Unassembled WGS sequence"/>
</dbReference>
<keyword evidence="3 5" id="KW-0342">GTP-binding</keyword>
<dbReference type="GO" id="GO:0007188">
    <property type="term" value="P:adenylate cyclase-modulating G protein-coupled receptor signaling pathway"/>
    <property type="evidence" value="ECO:0007669"/>
    <property type="project" value="TreeGrafter"/>
</dbReference>
<evidence type="ECO:0000313" key="8">
    <source>
        <dbReference type="Proteomes" id="UP000014500"/>
    </source>
</evidence>
<keyword evidence="6" id="KW-0812">Transmembrane</keyword>
<feature type="transmembrane region" description="Helical" evidence="6">
    <location>
        <begin position="125"/>
        <end position="144"/>
    </location>
</feature>
<dbReference type="Pfam" id="PF00503">
    <property type="entry name" value="G-alpha"/>
    <property type="match status" value="1"/>
</dbReference>
<feature type="transmembrane region" description="Helical" evidence="6">
    <location>
        <begin position="96"/>
        <end position="113"/>
    </location>
</feature>
<dbReference type="SUPFAM" id="SSF52540">
    <property type="entry name" value="P-loop containing nucleoside triphosphate hydrolases"/>
    <property type="match status" value="1"/>
</dbReference>
<dbReference type="SMART" id="SM00275">
    <property type="entry name" value="G_alpha"/>
    <property type="match status" value="1"/>
</dbReference>
<feature type="binding site" evidence="5">
    <location>
        <position position="245"/>
    </location>
    <ligand>
        <name>GTP</name>
        <dbReference type="ChEBI" id="CHEBI:37565"/>
    </ligand>
</feature>
<keyword evidence="4" id="KW-0807">Transducer</keyword>
<sequence>MIASLVVKVIGVEKRKDNDDDGIIEENRNSLDSIRRGFVGFGVDLLDSEWICWIRSGFVGFGVDLLDLVDLDRIWMFDVGGQRSERRKWIYCFDDVRALLFVVALSCYDMAVNEDPTVFTDSPPYGAVGIKITLAIFVCLWLFARSGGLIFTRNLQRNRMEESLSLFSQICNNRFFCATSLILFLNKLDLFREKIIYSGRHLHYYFKDYKGPEYDTDGAALFIQHRFQSLNRNSTKVIYPHYTTATDTSNVQVVFQVVMDTIIKENLGKMTLL</sequence>
<dbReference type="FunFam" id="3.40.50.300:FF:000720">
    <property type="entry name" value="Guanine nucleotide-binding protein G(k) subunit alpha"/>
    <property type="match status" value="1"/>
</dbReference>
<evidence type="ECO:0000256" key="4">
    <source>
        <dbReference type="ARBA" id="ARBA00023224"/>
    </source>
</evidence>
<dbReference type="AlphaFoldDB" id="T1J424"/>
<evidence type="ECO:0000313" key="7">
    <source>
        <dbReference type="EnsemblMetazoa" id="SMAR008352-PA"/>
    </source>
</evidence>
<dbReference type="HOGENOM" id="CLU_1020544_0_0_1"/>
<evidence type="ECO:0000256" key="5">
    <source>
        <dbReference type="PIRSR" id="PIRSR601019-1"/>
    </source>
</evidence>
<keyword evidence="2 5" id="KW-0547">Nucleotide-binding</keyword>
<name>T1J424_STRMM</name>
<dbReference type="GO" id="GO:0005737">
    <property type="term" value="C:cytoplasm"/>
    <property type="evidence" value="ECO:0007669"/>
    <property type="project" value="TreeGrafter"/>
</dbReference>
<dbReference type="PANTHER" id="PTHR10218:SF231">
    <property type="entry name" value="GUANINE NUCLEOTIDE BINDING PROTEIN (G PROTEIN) ALPHA V1"/>
    <property type="match status" value="1"/>
</dbReference>
<keyword evidence="6" id="KW-1133">Transmembrane helix</keyword>
<dbReference type="Gene3D" id="3.40.50.300">
    <property type="entry name" value="P-loop containing nucleotide triphosphate hydrolases"/>
    <property type="match status" value="1"/>
</dbReference>
<organism evidence="7 8">
    <name type="scientific">Strigamia maritima</name>
    <name type="common">European centipede</name>
    <name type="synonym">Geophilus maritimus</name>
    <dbReference type="NCBI Taxonomy" id="126957"/>
    <lineage>
        <taxon>Eukaryota</taxon>
        <taxon>Metazoa</taxon>
        <taxon>Ecdysozoa</taxon>
        <taxon>Arthropoda</taxon>
        <taxon>Myriapoda</taxon>
        <taxon>Chilopoda</taxon>
        <taxon>Pleurostigmophora</taxon>
        <taxon>Geophilomorpha</taxon>
        <taxon>Linotaeniidae</taxon>
        <taxon>Strigamia</taxon>
    </lineage>
</organism>
<feature type="binding site" evidence="5">
    <location>
        <begin position="186"/>
        <end position="189"/>
    </location>
    <ligand>
        <name>GTP</name>
        <dbReference type="ChEBI" id="CHEBI:37565"/>
    </ligand>
</feature>
<dbReference type="GO" id="GO:0005525">
    <property type="term" value="F:GTP binding"/>
    <property type="evidence" value="ECO:0007669"/>
    <property type="project" value="UniProtKB-KW"/>
</dbReference>
<reference evidence="7" key="2">
    <citation type="submission" date="2015-02" db="UniProtKB">
        <authorList>
            <consortium name="EnsemblMetazoa"/>
        </authorList>
    </citation>
    <scope>IDENTIFICATION</scope>
</reference>
<dbReference type="eggNOG" id="KOG0082">
    <property type="taxonomic scope" value="Eukaryota"/>
</dbReference>
<evidence type="ECO:0000256" key="3">
    <source>
        <dbReference type="ARBA" id="ARBA00023134"/>
    </source>
</evidence>
<dbReference type="FunFam" id="3.40.50.300:FF:000692">
    <property type="entry name" value="Guanine nucleotide-binding protein subunit alpha"/>
    <property type="match status" value="1"/>
</dbReference>
<proteinExistence type="predicted"/>
<dbReference type="GO" id="GO:0003924">
    <property type="term" value="F:GTPase activity"/>
    <property type="evidence" value="ECO:0007669"/>
    <property type="project" value="InterPro"/>
</dbReference>